<evidence type="ECO:0000259" key="16">
    <source>
        <dbReference type="PROSITE" id="PS50110"/>
    </source>
</evidence>
<dbReference type="PIRSF" id="PIRSF002937">
    <property type="entry name" value="Res_reg_Spo0A"/>
    <property type="match status" value="1"/>
</dbReference>
<dbReference type="NCBIfam" id="TIGR02875">
    <property type="entry name" value="spore_0_A"/>
    <property type="match status" value="1"/>
</dbReference>
<dbReference type="Pfam" id="PF00072">
    <property type="entry name" value="Response_reg"/>
    <property type="match status" value="1"/>
</dbReference>
<comment type="caution">
    <text evidence="17">The sequence shown here is derived from an EMBL/GenBank/DDBJ whole genome shotgun (WGS) entry which is preliminary data.</text>
</comment>
<evidence type="ECO:0000256" key="1">
    <source>
        <dbReference type="ARBA" id="ARBA00004496"/>
    </source>
</evidence>
<evidence type="ECO:0000256" key="7">
    <source>
        <dbReference type="ARBA" id="ARBA00022969"/>
    </source>
</evidence>
<evidence type="ECO:0000256" key="10">
    <source>
        <dbReference type="ARBA" id="ARBA00023125"/>
    </source>
</evidence>
<dbReference type="InterPro" id="IPR016032">
    <property type="entry name" value="Sig_transdc_resp-reg_C-effctor"/>
</dbReference>
<dbReference type="PROSITE" id="PS50110">
    <property type="entry name" value="RESPONSE_REGULATORY"/>
    <property type="match status" value="1"/>
</dbReference>
<dbReference type="Gene3D" id="1.10.10.10">
    <property type="entry name" value="Winged helix-like DNA-binding domain superfamily/Winged helix DNA-binding domain"/>
    <property type="match status" value="1"/>
</dbReference>
<protein>
    <recommendedName>
        <fullName evidence="2 14">Stage 0 sporulation protein A homolog</fullName>
    </recommendedName>
</protein>
<dbReference type="PANTHER" id="PTHR48111">
    <property type="entry name" value="REGULATOR OF RPOS"/>
    <property type="match status" value="1"/>
</dbReference>
<evidence type="ECO:0000256" key="4">
    <source>
        <dbReference type="ARBA" id="ARBA00022491"/>
    </source>
</evidence>
<evidence type="ECO:0000256" key="15">
    <source>
        <dbReference type="PROSITE-ProRule" id="PRU00169"/>
    </source>
</evidence>
<dbReference type="InterPro" id="IPR011006">
    <property type="entry name" value="CheY-like_superfamily"/>
</dbReference>
<dbReference type="InterPro" id="IPR039420">
    <property type="entry name" value="WalR-like"/>
</dbReference>
<sequence length="267" mass="29994">MEAIKVLVVDDNKRIVTILKEALERESDMEVVGTASDGEEALHKISTLRPDVVLLDLIMPKVDGLGVMERMKKGAPTMSPEFVVVSAVSQERVTENAFRLGAAYYILKPFDTRVVVSRVRAVGQNEKNMADGEQRVINTVFENKHRRMADTLESDVTDVIHEIGVPAHIKGYQYLRDAIIMSVNDNEMLGAITKVLYPTIARNYKTTSSRVERAIRHAIEVAWSRGRMETIEELFGYTVNSGKGKPTNSEFIALIADKIRLEYKLRA</sequence>
<dbReference type="EMBL" id="JACRSX010000001">
    <property type="protein sequence ID" value="MBC8561044.1"/>
    <property type="molecule type" value="Genomic_DNA"/>
</dbReference>
<organism evidence="17 18">
    <name type="scientific">Jutongia huaianensis</name>
    <dbReference type="NCBI Taxonomy" id="2763668"/>
    <lineage>
        <taxon>Bacteria</taxon>
        <taxon>Bacillati</taxon>
        <taxon>Bacillota</taxon>
        <taxon>Clostridia</taxon>
        <taxon>Lachnospirales</taxon>
        <taxon>Lachnospiraceae</taxon>
        <taxon>Jutongia</taxon>
    </lineage>
</organism>
<keyword evidence="18" id="KW-1185">Reference proteome</keyword>
<keyword evidence="9 14" id="KW-0805">Transcription regulation</keyword>
<evidence type="ECO:0000256" key="5">
    <source>
        <dbReference type="ARBA" id="ARBA00022553"/>
    </source>
</evidence>
<feature type="domain" description="Response regulatory" evidence="16">
    <location>
        <begin position="5"/>
        <end position="123"/>
    </location>
</feature>
<dbReference type="InterPro" id="IPR014879">
    <property type="entry name" value="Spo0A_C"/>
</dbReference>
<comment type="function">
    <text evidence="13 14">May play the central regulatory role in sporulation. It may be an element of the effector pathway responsible for the activation of sporulation genes in response to nutritional stress. Spo0A may act in concert with spo0H (a sigma factor) to control the expression of some genes that are critical to the sporulation process.</text>
</comment>
<comment type="cofactor">
    <cofactor evidence="14">
        <name>Ca(2+)</name>
        <dbReference type="ChEBI" id="CHEBI:29108"/>
    </cofactor>
    <text evidence="14">Binds 1 Ca(2+) ion per subunit.</text>
</comment>
<evidence type="ECO:0000256" key="2">
    <source>
        <dbReference type="ARBA" id="ARBA00018672"/>
    </source>
</evidence>
<evidence type="ECO:0000256" key="6">
    <source>
        <dbReference type="ARBA" id="ARBA00022837"/>
    </source>
</evidence>
<keyword evidence="14" id="KW-0479">Metal-binding</keyword>
<keyword evidence="7 14" id="KW-0749">Sporulation</keyword>
<keyword evidence="5 15" id="KW-0597">Phosphoprotein</keyword>
<dbReference type="SUPFAM" id="SSF46894">
    <property type="entry name" value="C-terminal effector domain of the bipartite response regulators"/>
    <property type="match status" value="1"/>
</dbReference>
<evidence type="ECO:0000256" key="13">
    <source>
        <dbReference type="ARBA" id="ARBA00024867"/>
    </source>
</evidence>
<dbReference type="InterPro" id="IPR036388">
    <property type="entry name" value="WH-like_DNA-bd_sf"/>
</dbReference>
<keyword evidence="10 14" id="KW-0238">DNA-binding</keyword>
<name>A0ABR7MXC9_9FIRM</name>
<evidence type="ECO:0000313" key="18">
    <source>
        <dbReference type="Proteomes" id="UP000606193"/>
    </source>
</evidence>
<dbReference type="Proteomes" id="UP000606193">
    <property type="component" value="Unassembled WGS sequence"/>
</dbReference>
<dbReference type="Gene3D" id="3.40.50.2300">
    <property type="match status" value="1"/>
</dbReference>
<dbReference type="Pfam" id="PF08769">
    <property type="entry name" value="Spo0A_C"/>
    <property type="match status" value="1"/>
</dbReference>
<evidence type="ECO:0000256" key="14">
    <source>
        <dbReference type="PIRNR" id="PIRNR002937"/>
    </source>
</evidence>
<comment type="subcellular location">
    <subcellularLocation>
        <location evidence="1 14">Cytoplasm</location>
    </subcellularLocation>
</comment>
<proteinExistence type="predicted"/>
<evidence type="ECO:0000256" key="12">
    <source>
        <dbReference type="ARBA" id="ARBA00023163"/>
    </source>
</evidence>
<dbReference type="SUPFAM" id="SSF52172">
    <property type="entry name" value="CheY-like"/>
    <property type="match status" value="1"/>
</dbReference>
<feature type="modified residue" description="4-aspartylphosphate" evidence="15">
    <location>
        <position position="56"/>
    </location>
</feature>
<keyword evidence="11 14" id="KW-0010">Activator</keyword>
<dbReference type="RefSeq" id="WP_118676621.1">
    <property type="nucleotide sequence ID" value="NZ_JACRSX010000001.1"/>
</dbReference>
<dbReference type="SMART" id="SM00448">
    <property type="entry name" value="REC"/>
    <property type="match status" value="1"/>
</dbReference>
<evidence type="ECO:0000256" key="11">
    <source>
        <dbReference type="ARBA" id="ARBA00023159"/>
    </source>
</evidence>
<keyword evidence="8 14" id="KW-0902">Two-component regulatory system</keyword>
<dbReference type="InterPro" id="IPR012052">
    <property type="entry name" value="Spore_0_A"/>
</dbReference>
<dbReference type="PANTHER" id="PTHR48111:SF1">
    <property type="entry name" value="TWO-COMPONENT RESPONSE REGULATOR ORR33"/>
    <property type="match status" value="1"/>
</dbReference>
<keyword evidence="12 14" id="KW-0804">Transcription</keyword>
<evidence type="ECO:0000256" key="9">
    <source>
        <dbReference type="ARBA" id="ARBA00023015"/>
    </source>
</evidence>
<keyword evidence="6 14" id="KW-0106">Calcium</keyword>
<evidence type="ECO:0000313" key="17">
    <source>
        <dbReference type="EMBL" id="MBC8561044.1"/>
    </source>
</evidence>
<evidence type="ECO:0000256" key="8">
    <source>
        <dbReference type="ARBA" id="ARBA00023012"/>
    </source>
</evidence>
<dbReference type="InterPro" id="IPR001789">
    <property type="entry name" value="Sig_transdc_resp-reg_receiver"/>
</dbReference>
<reference evidence="17 18" key="1">
    <citation type="submission" date="2020-08" db="EMBL/GenBank/DDBJ databases">
        <title>Genome public.</title>
        <authorList>
            <person name="Liu C."/>
            <person name="Sun Q."/>
        </authorList>
    </citation>
    <scope>NUCLEOTIDE SEQUENCE [LARGE SCALE GENOMIC DNA]</scope>
    <source>
        <strain evidence="17 18">NSJ-37</strain>
    </source>
</reference>
<keyword evidence="3 14" id="KW-0963">Cytoplasm</keyword>
<keyword evidence="4 14" id="KW-0678">Repressor</keyword>
<gene>
    <name evidence="17" type="primary">spo0A</name>
    <name evidence="17" type="ORF">H8704_00115</name>
</gene>
<evidence type="ECO:0000256" key="3">
    <source>
        <dbReference type="ARBA" id="ARBA00022490"/>
    </source>
</evidence>
<accession>A0ABR7MXC9</accession>